<keyword evidence="10" id="KW-1185">Reference proteome</keyword>
<feature type="region of interest" description="Disordered" evidence="8">
    <location>
        <begin position="134"/>
        <end position="368"/>
    </location>
</feature>
<dbReference type="Gene3D" id="1.20.58.2190">
    <property type="match status" value="1"/>
</dbReference>
<evidence type="ECO:0000256" key="4">
    <source>
        <dbReference type="ARBA" id="ARBA00032507"/>
    </source>
</evidence>
<feature type="compositionally biased region" description="Low complexity" evidence="8">
    <location>
        <begin position="257"/>
        <end position="278"/>
    </location>
</feature>
<feature type="compositionally biased region" description="Polar residues" evidence="8">
    <location>
        <begin position="279"/>
        <end position="292"/>
    </location>
</feature>
<dbReference type="InterPro" id="IPR036339">
    <property type="entry name" value="PUB-like_dom_sf"/>
</dbReference>
<dbReference type="InterPro" id="IPR029071">
    <property type="entry name" value="Ubiquitin-like_domsf"/>
</dbReference>
<feature type="compositionally biased region" description="Acidic residues" evidence="8">
    <location>
        <begin position="155"/>
        <end position="172"/>
    </location>
</feature>
<evidence type="ECO:0000259" key="9">
    <source>
        <dbReference type="PROSITE" id="PS50832"/>
    </source>
</evidence>
<dbReference type="PROSITE" id="PS01262">
    <property type="entry name" value="IF1A"/>
    <property type="match status" value="1"/>
</dbReference>
<dbReference type="InterPro" id="IPR001253">
    <property type="entry name" value="TIF_eIF-1A"/>
</dbReference>
<evidence type="ECO:0000256" key="7">
    <source>
        <dbReference type="PROSITE-ProRule" id="PRU00181"/>
    </source>
</evidence>
<dbReference type="GO" id="GO:0003743">
    <property type="term" value="F:translation initiation factor activity"/>
    <property type="evidence" value="ECO:0007669"/>
    <property type="project" value="UniProtKB-UniRule"/>
</dbReference>
<dbReference type="WBParaSite" id="jg22782">
    <property type="protein sequence ID" value="jg22782"/>
    <property type="gene ID" value="jg22782"/>
</dbReference>
<dbReference type="InterPro" id="IPR012340">
    <property type="entry name" value="NA-bd_OB-fold"/>
</dbReference>
<dbReference type="InterPro" id="IPR018997">
    <property type="entry name" value="PUB_domain"/>
</dbReference>
<feature type="compositionally biased region" description="Acidic residues" evidence="8">
    <location>
        <begin position="190"/>
        <end position="206"/>
    </location>
</feature>
<evidence type="ECO:0000313" key="10">
    <source>
        <dbReference type="Proteomes" id="UP000887574"/>
    </source>
</evidence>
<reference evidence="11" key="1">
    <citation type="submission" date="2022-11" db="UniProtKB">
        <authorList>
            <consortium name="WormBaseParasite"/>
        </authorList>
    </citation>
    <scope>IDENTIFICATION</scope>
</reference>
<feature type="compositionally biased region" description="Basic residues" evidence="8">
    <location>
        <begin position="1"/>
        <end position="15"/>
    </location>
</feature>
<evidence type="ECO:0000256" key="5">
    <source>
        <dbReference type="ARBA" id="ARBA00045454"/>
    </source>
</evidence>
<evidence type="ECO:0000256" key="8">
    <source>
        <dbReference type="SAM" id="MobiDB-lite"/>
    </source>
</evidence>
<dbReference type="HAMAP" id="MF_00216">
    <property type="entry name" value="aIF_1A"/>
    <property type="match status" value="1"/>
</dbReference>
<dbReference type="Gene3D" id="2.40.50.140">
    <property type="entry name" value="Nucleic acid-binding proteins"/>
    <property type="match status" value="1"/>
</dbReference>
<dbReference type="InterPro" id="IPR006196">
    <property type="entry name" value="RNA-binding_domain_S1_IF1"/>
</dbReference>
<dbReference type="Proteomes" id="UP000887574">
    <property type="component" value="Unplaced"/>
</dbReference>
<feature type="domain" description="S1-like" evidence="9">
    <location>
        <begin position="22"/>
        <end position="97"/>
    </location>
</feature>
<dbReference type="SMART" id="SM00580">
    <property type="entry name" value="PUG"/>
    <property type="match status" value="1"/>
</dbReference>
<dbReference type="SMART" id="SM00652">
    <property type="entry name" value="eIF1a"/>
    <property type="match status" value="1"/>
</dbReference>
<feature type="compositionally biased region" description="Basic and acidic residues" evidence="8">
    <location>
        <begin position="329"/>
        <end position="338"/>
    </location>
</feature>
<feature type="compositionally biased region" description="Polar residues" evidence="8">
    <location>
        <begin position="341"/>
        <end position="359"/>
    </location>
</feature>
<evidence type="ECO:0000256" key="1">
    <source>
        <dbReference type="ARBA" id="ARBA00007392"/>
    </source>
</evidence>
<dbReference type="Gene3D" id="3.10.20.90">
    <property type="entry name" value="Phosphatidylinositol 3-kinase Catalytic Subunit, Chain A, domain 1"/>
    <property type="match status" value="1"/>
</dbReference>
<dbReference type="Pfam" id="PF01176">
    <property type="entry name" value="eIF-1a"/>
    <property type="match status" value="1"/>
</dbReference>
<dbReference type="NCBIfam" id="TIGR00523">
    <property type="entry name" value="eIF-1A"/>
    <property type="match status" value="1"/>
</dbReference>
<dbReference type="PANTHER" id="PTHR23153:SF38">
    <property type="entry name" value="UBX DOMAIN-CONTAINING PROTEIN 6"/>
    <property type="match status" value="1"/>
</dbReference>
<evidence type="ECO:0000256" key="6">
    <source>
        <dbReference type="ARBA" id="ARBA00047113"/>
    </source>
</evidence>
<dbReference type="CDD" id="cd05793">
    <property type="entry name" value="S1_IF1A"/>
    <property type="match status" value="1"/>
</dbReference>
<feature type="compositionally biased region" description="Basic and acidic residues" evidence="8">
    <location>
        <begin position="232"/>
        <end position="250"/>
    </location>
</feature>
<name>A0A915DR68_9BILA</name>
<evidence type="ECO:0000256" key="2">
    <source>
        <dbReference type="ARBA" id="ARBA00022540"/>
    </source>
</evidence>
<accession>A0A915DR68</accession>
<comment type="function">
    <text evidence="5">Component of the 43S pre-initiation complex (43S PIC), which binds to the mRNA cap-proximal region, scans mRNA 5'-untranslated region, and locates the initiation codon. This protein enhances formation of the cap-proximal complex. Together with EIF1, facilitates scanning, start codon recognition, promotion of the assembly of 48S complex at the initiation codon (43S PIC becomes 48S PIC after the start codon is reached), and dissociation of aberrant complexes. After start codon location, together with EIF5B orients the initiator methionine-tRNA in a conformation that allows 60S ribosomal subunit joining to form the 80S initiation complex. Is released after 80S initiation complex formation, just after GTP hydrolysis by EIF5B, and before release of EIF5B. Its globular part is located in the A site of the 40S ribosomal subunit. Its interaction with EIF5 during scanning contribute to the maintenance of EIF1 within the open 43S PIC. In contrast to yeast orthologs, does not bind EIF1.</text>
</comment>
<dbReference type="PROSITE" id="PS50832">
    <property type="entry name" value="S1_IF1_TYPE"/>
    <property type="match status" value="1"/>
</dbReference>
<dbReference type="AlphaFoldDB" id="A0A915DR68"/>
<dbReference type="SUPFAM" id="SSF54236">
    <property type="entry name" value="Ubiquitin-like"/>
    <property type="match status" value="1"/>
</dbReference>
<dbReference type="InterPro" id="IPR018104">
    <property type="entry name" value="TIF_eIF-1A_CS"/>
</dbReference>
<proteinExistence type="inferred from homology"/>
<dbReference type="PANTHER" id="PTHR23153">
    <property type="entry name" value="UBX-RELATED"/>
    <property type="match status" value="1"/>
</dbReference>
<dbReference type="GO" id="GO:0003723">
    <property type="term" value="F:RNA binding"/>
    <property type="evidence" value="ECO:0007669"/>
    <property type="project" value="InterPro"/>
</dbReference>
<dbReference type="GO" id="GO:0005737">
    <property type="term" value="C:cytoplasm"/>
    <property type="evidence" value="ECO:0007669"/>
    <property type="project" value="TreeGrafter"/>
</dbReference>
<comment type="similarity">
    <text evidence="1">Belongs to the eIF-1A family.</text>
</comment>
<dbReference type="CDD" id="cd16119">
    <property type="entry name" value="UBX_UBXN6"/>
    <property type="match status" value="1"/>
</dbReference>
<dbReference type="SUPFAM" id="SSF50249">
    <property type="entry name" value="Nucleic acid-binding proteins"/>
    <property type="match status" value="1"/>
</dbReference>
<dbReference type="SUPFAM" id="SSF143503">
    <property type="entry name" value="PUG domain-like"/>
    <property type="match status" value="1"/>
</dbReference>
<evidence type="ECO:0000256" key="3">
    <source>
        <dbReference type="ARBA" id="ARBA00022917"/>
    </source>
</evidence>
<keyword evidence="3 7" id="KW-0648">Protein biosynthesis</keyword>
<protein>
    <recommendedName>
        <fullName evidence="4">Eukaryotic translation initiation factor 4C</fullName>
    </recommendedName>
</protein>
<feature type="region of interest" description="Disordered" evidence="8">
    <location>
        <begin position="1"/>
        <end position="22"/>
    </location>
</feature>
<feature type="compositionally biased region" description="Basic and acidic residues" evidence="8">
    <location>
        <begin position="293"/>
        <end position="310"/>
    </location>
</feature>
<evidence type="ECO:0000313" key="11">
    <source>
        <dbReference type="WBParaSite" id="jg22782"/>
    </source>
</evidence>
<dbReference type="Pfam" id="PF09409">
    <property type="entry name" value="PUB"/>
    <property type="match status" value="1"/>
</dbReference>
<sequence>MPKNKGKGGKNRRRGKNENDVMKRELIEKDGDNQAYAQVMKMLGNGRLTAFCFDGKSRLCHIRGKLRKKVWINAGDYYLVGLREYQDDKADVILKYTPDEARVLKNQGHLPESAKLNEIGDEQNEGEVEFIDSGEKDLSEDGVGVQDRNYLLDSSDSDEDDDSDDEDSDSADEAPVAVKAASKSKKPVEVEEEEESSEDEDSDDPELMAARREAQGYKKPGARITTATETKANVESRDMKKLKEFIQGKKVERKFKSLGQGQSLNSQSSYSQGNSLSNVPSSNRYRPNVNHTQESEERRRLAAEAIERRLNQGKGDGMTHSQKAIHMQAKRELEEEQRQLNQGVEKNLHLSQPSQQVSRGKSEEPEEDSSILYTCDLLEELALPKSQMYEAIETYLRAQLDEEPLDAAVLMLYSLNPASKLEPTVQTLQKYLNNVISDPGEIKFRKIRTSNKVFADKIAPTTGATEFLKAVGFERENIVNEDTKETETFMVLEEPNCALLNDALEELENGNSVTLKLFRDPKVFIVDPNQPIPSPSIPTDFFQLSSAEVRALQSERKQEADRMTTLRTRKMREEDEQALAAARGVKPTSVYKYTLIRVCFPNNFILQGVFNVHESILAVREFVSQRLELESGVFNLAIAGGGILADSEKTLSQCGLLPSALLHFRWDDSTLEYFDSNRITQTFLAPSLQQMAERMTPN</sequence>
<keyword evidence="2 7" id="KW-0396">Initiation factor</keyword>
<organism evidence="10 11">
    <name type="scientific">Ditylenchus dipsaci</name>
    <dbReference type="NCBI Taxonomy" id="166011"/>
    <lineage>
        <taxon>Eukaryota</taxon>
        <taxon>Metazoa</taxon>
        <taxon>Ecdysozoa</taxon>
        <taxon>Nematoda</taxon>
        <taxon>Chromadorea</taxon>
        <taxon>Rhabditida</taxon>
        <taxon>Tylenchina</taxon>
        <taxon>Tylenchomorpha</taxon>
        <taxon>Sphaerularioidea</taxon>
        <taxon>Anguinidae</taxon>
        <taxon>Anguininae</taxon>
        <taxon>Ditylenchus</taxon>
    </lineage>
</organism>
<comment type="subunit">
    <text evidence="6">Component of the 43S pre-initiation complex (43S PIC), which is composed of the 40S ribosomal subunit, EIF1, eIF1A (EIF1AX), eIF3 complex, EIF5 and eIF2-GTP-initiator tRNA complex (eIF2 ternary complex). Interacts with EIF5; this interaction contributes to the maintenance of EIF1 within the open 43S PIC. Interacts through its C-terminal domain (CTD) with the CTD of EIF5B; from the location of the start codon by the 43S complex until the formation of the 80S complex.</text>
</comment>